<organism evidence="1 2">
    <name type="scientific">Tropilaelaps mercedesae</name>
    <dbReference type="NCBI Taxonomy" id="418985"/>
    <lineage>
        <taxon>Eukaryota</taxon>
        <taxon>Metazoa</taxon>
        <taxon>Ecdysozoa</taxon>
        <taxon>Arthropoda</taxon>
        <taxon>Chelicerata</taxon>
        <taxon>Arachnida</taxon>
        <taxon>Acari</taxon>
        <taxon>Parasitiformes</taxon>
        <taxon>Mesostigmata</taxon>
        <taxon>Gamasina</taxon>
        <taxon>Dermanyssoidea</taxon>
        <taxon>Laelapidae</taxon>
        <taxon>Tropilaelaps</taxon>
    </lineage>
</organism>
<protein>
    <submittedName>
        <fullName evidence="1">Uncharacterized protein</fullName>
    </submittedName>
</protein>
<keyword evidence="2" id="KW-1185">Reference proteome</keyword>
<evidence type="ECO:0000313" key="1">
    <source>
        <dbReference type="EMBL" id="OQR68940.1"/>
    </source>
</evidence>
<name>A0A1V9X5S5_9ACAR</name>
<accession>A0A1V9X5S5</accession>
<dbReference type="EMBL" id="MNPL01022857">
    <property type="protein sequence ID" value="OQR68940.1"/>
    <property type="molecule type" value="Genomic_DNA"/>
</dbReference>
<dbReference type="InParanoid" id="A0A1V9X5S5"/>
<dbReference type="Proteomes" id="UP000192247">
    <property type="component" value="Unassembled WGS sequence"/>
</dbReference>
<comment type="caution">
    <text evidence="1">The sequence shown here is derived from an EMBL/GenBank/DDBJ whole genome shotgun (WGS) entry which is preliminary data.</text>
</comment>
<evidence type="ECO:0000313" key="2">
    <source>
        <dbReference type="Proteomes" id="UP000192247"/>
    </source>
</evidence>
<reference evidence="1 2" key="1">
    <citation type="journal article" date="2017" name="Gigascience">
        <title>Draft genome of the honey bee ectoparasitic mite, Tropilaelaps mercedesae, is shaped by the parasitic life history.</title>
        <authorList>
            <person name="Dong X."/>
            <person name="Armstrong S.D."/>
            <person name="Xia D."/>
            <person name="Makepeace B.L."/>
            <person name="Darby A.C."/>
            <person name="Kadowaki T."/>
        </authorList>
    </citation>
    <scope>NUCLEOTIDE SEQUENCE [LARGE SCALE GENOMIC DNA]</scope>
    <source>
        <strain evidence="1">Wuxi-XJTLU</strain>
    </source>
</reference>
<gene>
    <name evidence="1" type="ORF">BIW11_12577</name>
</gene>
<dbReference type="AlphaFoldDB" id="A0A1V9X5S5"/>
<sequence length="29" mass="3097">MIAELGVVLRRVVSTDPNKPPKSKSSSSL</sequence>
<proteinExistence type="predicted"/>